<dbReference type="Pfam" id="PF02563">
    <property type="entry name" value="Poly_export"/>
    <property type="match status" value="1"/>
</dbReference>
<dbReference type="PANTHER" id="PTHR33619">
    <property type="entry name" value="POLYSACCHARIDE EXPORT PROTEIN GFCE-RELATED"/>
    <property type="match status" value="1"/>
</dbReference>
<feature type="chain" id="PRO_5003681753" evidence="2">
    <location>
        <begin position="37"/>
        <end position="421"/>
    </location>
</feature>
<reference evidence="6 7" key="1">
    <citation type="journal article" date="2012" name="J. Bacteriol.">
        <title>Complete genome sequence of the broad-host-range strain Sinorhizobium fredii USDA257.</title>
        <authorList>
            <person name="Schuldes J."/>
            <person name="Rodriguez Orbegoso M."/>
            <person name="Schmeisser C."/>
            <person name="Krishnan H.B."/>
            <person name="Daniel R."/>
            <person name="Streit W.R."/>
        </authorList>
    </citation>
    <scope>NUCLEOTIDE SEQUENCE [LARGE SCALE GENOMIC DNA]</scope>
    <source>
        <strain evidence="6 7">USDA 257</strain>
    </source>
</reference>
<name>I3X262_SINF2</name>
<dbReference type="InterPro" id="IPR049712">
    <property type="entry name" value="Poly_export"/>
</dbReference>
<evidence type="ECO:0000259" key="5">
    <source>
        <dbReference type="Pfam" id="PF25994"/>
    </source>
</evidence>
<dbReference type="Pfam" id="PF10531">
    <property type="entry name" value="SLBB"/>
    <property type="match status" value="1"/>
</dbReference>
<accession>I3X262</accession>
<feature type="domain" description="Polysaccharide export protein N-terminal" evidence="3">
    <location>
        <begin position="37"/>
        <end position="123"/>
    </location>
</feature>
<dbReference type="STRING" id="1185652.USDA257_c13770"/>
<proteinExistence type="predicted"/>
<feature type="signal peptide" evidence="2">
    <location>
        <begin position="1"/>
        <end position="36"/>
    </location>
</feature>
<evidence type="ECO:0000313" key="7">
    <source>
        <dbReference type="Proteomes" id="UP000006180"/>
    </source>
</evidence>
<feature type="domain" description="AprE-like long alpha-helical hairpin" evidence="5">
    <location>
        <begin position="185"/>
        <end position="361"/>
    </location>
</feature>
<evidence type="ECO:0000256" key="2">
    <source>
        <dbReference type="SAM" id="SignalP"/>
    </source>
</evidence>
<dbReference type="Gene3D" id="3.30.1950.10">
    <property type="entry name" value="wza like domain"/>
    <property type="match status" value="1"/>
</dbReference>
<dbReference type="eggNOG" id="COG1596">
    <property type="taxonomic scope" value="Bacteria"/>
</dbReference>
<dbReference type="AlphaFoldDB" id="I3X262"/>
<dbReference type="InterPro" id="IPR058781">
    <property type="entry name" value="HH_AprE-like"/>
</dbReference>
<keyword evidence="1 2" id="KW-0732">Signal</keyword>
<dbReference type="HOGENOM" id="CLU_037300_1_0_5"/>
<dbReference type="InterPro" id="IPR019554">
    <property type="entry name" value="Soluble_ligand-bd"/>
</dbReference>
<dbReference type="RefSeq" id="WP_014762151.1">
    <property type="nucleotide sequence ID" value="NC_018000.1"/>
</dbReference>
<dbReference type="KEGG" id="sfd:USDA257_c13770"/>
<dbReference type="GO" id="GO:0015159">
    <property type="term" value="F:polysaccharide transmembrane transporter activity"/>
    <property type="evidence" value="ECO:0007669"/>
    <property type="project" value="InterPro"/>
</dbReference>
<evidence type="ECO:0000259" key="3">
    <source>
        <dbReference type="Pfam" id="PF02563"/>
    </source>
</evidence>
<dbReference type="PATRIC" id="fig|1185652.3.peg.1431"/>
<dbReference type="InterPro" id="IPR003715">
    <property type="entry name" value="Poly_export_N"/>
</dbReference>
<dbReference type="PANTHER" id="PTHR33619:SF3">
    <property type="entry name" value="POLYSACCHARIDE EXPORT PROTEIN GFCE-RELATED"/>
    <property type="match status" value="1"/>
</dbReference>
<gene>
    <name evidence="6" type="primary">exoF1</name>
    <name evidence="6" type="ORF">USDA257_c13770</name>
</gene>
<feature type="domain" description="Soluble ligand binding" evidence="4">
    <location>
        <begin position="129"/>
        <end position="164"/>
    </location>
</feature>
<dbReference type="EMBL" id="CP003563">
    <property type="protein sequence ID" value="AFL49968.1"/>
    <property type="molecule type" value="Genomic_DNA"/>
</dbReference>
<dbReference type="Proteomes" id="UP000006180">
    <property type="component" value="Chromosome"/>
</dbReference>
<protein>
    <submittedName>
        <fullName evidence="6">Exopolysaccharide production protein ExoF</fullName>
    </submittedName>
</protein>
<dbReference type="Gene3D" id="3.10.560.10">
    <property type="entry name" value="Outer membrane lipoprotein wza domain like"/>
    <property type="match status" value="1"/>
</dbReference>
<sequence length="421" mass="46285">MQLIRVPGAPAGSRKLFHFARLALCAALFLSGAAMARADDYRLGVMDKLRIRVAEWQTAEGAVRDWSAVSGEYTVGASGNVSLPFVGDLQASGRTTTEVAEDIGIKMQKLFGLRDRPTASVEMAQYRPVYLYGEVETPGEYPYAPNLTVLKAISLGGGLRRAESGQRFARDYIAANGDSSVQVSERNRLLIRRARLQAEIANQDKITLPEELKNVPAVDKLLESETALMVSRDKRQERQLAALADLKSLLQSEIDSLAKKSETQQRQFELATEDLEKVDSLAEKGLALSQRKLSLEQRVADVQSQLLDIDTTSLKAKQDISKATQDESNLRNDWDAQLAQELQNTEAELDTLTLKLGTSRDLMTEALMQSAEAAQLDEQAENITYSIIREQDGKSTEIAATETTPVLPGDVIKVNAAVAMR</sequence>
<evidence type="ECO:0000256" key="1">
    <source>
        <dbReference type="ARBA" id="ARBA00022729"/>
    </source>
</evidence>
<evidence type="ECO:0000313" key="6">
    <source>
        <dbReference type="EMBL" id="AFL49968.1"/>
    </source>
</evidence>
<organism evidence="6 7">
    <name type="scientific">Sinorhizobium fredii (strain USDA 257)</name>
    <dbReference type="NCBI Taxonomy" id="1185652"/>
    <lineage>
        <taxon>Bacteria</taxon>
        <taxon>Pseudomonadati</taxon>
        <taxon>Pseudomonadota</taxon>
        <taxon>Alphaproteobacteria</taxon>
        <taxon>Hyphomicrobiales</taxon>
        <taxon>Rhizobiaceae</taxon>
        <taxon>Sinorhizobium/Ensifer group</taxon>
        <taxon>Sinorhizobium</taxon>
    </lineage>
</organism>
<dbReference type="Pfam" id="PF25994">
    <property type="entry name" value="HH_AprE"/>
    <property type="match status" value="1"/>
</dbReference>
<evidence type="ECO:0000259" key="4">
    <source>
        <dbReference type="Pfam" id="PF10531"/>
    </source>
</evidence>